<proteinExistence type="predicted"/>
<evidence type="ECO:0000313" key="1">
    <source>
        <dbReference type="EMBL" id="KAK3054434.1"/>
    </source>
</evidence>
<dbReference type="Proteomes" id="UP001271007">
    <property type="component" value="Unassembled WGS sequence"/>
</dbReference>
<protein>
    <submittedName>
        <fullName evidence="1">Uncharacterized protein</fullName>
    </submittedName>
</protein>
<evidence type="ECO:0000313" key="2">
    <source>
        <dbReference type="Proteomes" id="UP001271007"/>
    </source>
</evidence>
<comment type="caution">
    <text evidence="1">The sequence shown here is derived from an EMBL/GenBank/DDBJ whole genome shotgun (WGS) entry which is preliminary data.</text>
</comment>
<sequence>MIYDLVGTTRIISAYHRSGQPILTLENAPSTSLLRTSHQIRDEYYQQASGSPLKLLVESRLERWASSHNDSQEAASLRENLPIDMLMRIQTVETRIAWDGHHQLFSWTDWCKNLVTRNLAQHVMLPVWGREVGIFHTTSQGIAHSHKSRAGQWRLLAPKERKFVFTVTNRELFESPEMVPHPVAMAENIGPRIRSQLTMVFGSIEDWELAGSLDLLWLEPGTLEVQFTLVETE</sequence>
<dbReference type="EMBL" id="JAWDJX010000012">
    <property type="protein sequence ID" value="KAK3054434.1"/>
    <property type="molecule type" value="Genomic_DNA"/>
</dbReference>
<name>A0AAJ0GCQ1_9PEZI</name>
<dbReference type="AlphaFoldDB" id="A0AAJ0GCQ1"/>
<accession>A0AAJ0GCQ1</accession>
<organism evidence="1 2">
    <name type="scientific">Extremus antarcticus</name>
    <dbReference type="NCBI Taxonomy" id="702011"/>
    <lineage>
        <taxon>Eukaryota</taxon>
        <taxon>Fungi</taxon>
        <taxon>Dikarya</taxon>
        <taxon>Ascomycota</taxon>
        <taxon>Pezizomycotina</taxon>
        <taxon>Dothideomycetes</taxon>
        <taxon>Dothideomycetidae</taxon>
        <taxon>Mycosphaerellales</taxon>
        <taxon>Extremaceae</taxon>
        <taxon>Extremus</taxon>
    </lineage>
</organism>
<reference evidence="1" key="1">
    <citation type="submission" date="2023-04" db="EMBL/GenBank/DDBJ databases">
        <title>Black Yeasts Isolated from many extreme environments.</title>
        <authorList>
            <person name="Coleine C."/>
            <person name="Stajich J.E."/>
            <person name="Selbmann L."/>
        </authorList>
    </citation>
    <scope>NUCLEOTIDE SEQUENCE</scope>
    <source>
        <strain evidence="1">CCFEE 5312</strain>
    </source>
</reference>
<gene>
    <name evidence="1" type="ORF">LTR09_004702</name>
</gene>
<keyword evidence="2" id="KW-1185">Reference proteome</keyword>